<proteinExistence type="predicted"/>
<evidence type="ECO:0000259" key="2">
    <source>
        <dbReference type="Pfam" id="PF22494"/>
    </source>
</evidence>
<accession>A0A210QWK4</accession>
<dbReference type="OrthoDB" id="425936at2759"/>
<dbReference type="Pfam" id="PF22494">
    <property type="entry name" value="choice_anch_I"/>
    <property type="match status" value="1"/>
</dbReference>
<dbReference type="STRING" id="6573.A0A210QWK4"/>
<protein>
    <submittedName>
        <fullName evidence="3">Mesenchyme-specific cell surface glycoprotein</fullName>
    </submittedName>
</protein>
<dbReference type="EMBL" id="NEDP02001510">
    <property type="protein sequence ID" value="OWF53101.1"/>
    <property type="molecule type" value="Genomic_DNA"/>
</dbReference>
<dbReference type="PANTHER" id="PTHR46928:SF1">
    <property type="entry name" value="MESENCHYME-SPECIFIC CELL SURFACE GLYCOPROTEIN"/>
    <property type="match status" value="1"/>
</dbReference>
<feature type="signal peptide" evidence="1">
    <location>
        <begin position="1"/>
        <end position="27"/>
    </location>
</feature>
<dbReference type="Proteomes" id="UP000242188">
    <property type="component" value="Unassembled WGS sequence"/>
</dbReference>
<dbReference type="InterPro" id="IPR052956">
    <property type="entry name" value="Mesenchyme-surface_protein"/>
</dbReference>
<keyword evidence="4" id="KW-1185">Reference proteome</keyword>
<dbReference type="NCBIfam" id="NF038117">
    <property type="entry name" value="choice_anch_I"/>
    <property type="match status" value="1"/>
</dbReference>
<organism evidence="3 4">
    <name type="scientific">Mizuhopecten yessoensis</name>
    <name type="common">Japanese scallop</name>
    <name type="synonym">Patinopecten yessoensis</name>
    <dbReference type="NCBI Taxonomy" id="6573"/>
    <lineage>
        <taxon>Eukaryota</taxon>
        <taxon>Metazoa</taxon>
        <taxon>Spiralia</taxon>
        <taxon>Lophotrochozoa</taxon>
        <taxon>Mollusca</taxon>
        <taxon>Bivalvia</taxon>
        <taxon>Autobranchia</taxon>
        <taxon>Pteriomorphia</taxon>
        <taxon>Pectinida</taxon>
        <taxon>Pectinoidea</taxon>
        <taxon>Pectinidae</taxon>
        <taxon>Mizuhopecten</taxon>
    </lineage>
</organism>
<evidence type="ECO:0000313" key="4">
    <source>
        <dbReference type="Proteomes" id="UP000242188"/>
    </source>
</evidence>
<evidence type="ECO:0000256" key="1">
    <source>
        <dbReference type="SAM" id="SignalP"/>
    </source>
</evidence>
<dbReference type="PANTHER" id="PTHR46928">
    <property type="entry name" value="MESENCHYME-SPECIFIC CELL SURFACE GLYCOPROTEIN"/>
    <property type="match status" value="1"/>
</dbReference>
<feature type="domain" description="Choice-of-anchor I" evidence="2">
    <location>
        <begin position="55"/>
        <end position="493"/>
    </location>
</feature>
<comment type="caution">
    <text evidence="3">The sequence shown here is derived from an EMBL/GenBank/DDBJ whole genome shotgun (WGS) entry which is preliminary data.</text>
</comment>
<sequence>MITCDVTYIRFVLTLLIGITVSTPVDTDKIHLEKLSTVYLPYRYENEEGQFRYPSGAAEQTAYDPAQKTVYTVGGGVLHVLDIRDVSNPAILYWEQFDTVGLTDVEVCGDHLFVAEDNIQDKENGVVRVYKKYNKNTQTLEKVHTITVGSLPDMVYPTSDCQTVIVALEAEAYNNGSHFVDPEGAVGIIKFTTGVEGAYQYTKLDFRKFNDRWQELVSRGVRFIYRENNNSFSNDVEPEYITLNKDETVAYISLQENNAIAEVDIVNQNITHIHPLGFKNWTDFDFDASDKDQKINIRPWPVMGMYQPDSIKVMYIKGKPYLVTANEGDAKDYSDITGAGGFTEETRVSALTLNASSDVVQWADLNGYNNTLSKDENLGRLKVTKLEGKSGDAYNALYAFGGRSISILDLNTFERVYDSGGDIEKMIAQQETALFNSNGEDRNDIVSVMKDSRSDDKGPEVEDLAVAQIGDLMLLFVGIERPGFIAIYSIPGDVGSIQFESVYSGIPRTNDTFGNLYDQRELSEKDPEDIR</sequence>
<dbReference type="SUPFAM" id="SSF75011">
    <property type="entry name" value="3-carboxy-cis,cis-mucoante lactonizing enzyme"/>
    <property type="match status" value="1"/>
</dbReference>
<gene>
    <name evidence="3" type="ORF">KP79_PYT00524</name>
</gene>
<dbReference type="InterPro" id="IPR055188">
    <property type="entry name" value="Choice_anch_I"/>
</dbReference>
<name>A0A210QWK4_MIZYE</name>
<keyword evidence="1" id="KW-0732">Signal</keyword>
<evidence type="ECO:0000313" key="3">
    <source>
        <dbReference type="EMBL" id="OWF53101.1"/>
    </source>
</evidence>
<dbReference type="AlphaFoldDB" id="A0A210QWK4"/>
<reference evidence="3 4" key="1">
    <citation type="journal article" date="2017" name="Nat. Ecol. Evol.">
        <title>Scallop genome provides insights into evolution of bilaterian karyotype and development.</title>
        <authorList>
            <person name="Wang S."/>
            <person name="Zhang J."/>
            <person name="Jiao W."/>
            <person name="Li J."/>
            <person name="Xun X."/>
            <person name="Sun Y."/>
            <person name="Guo X."/>
            <person name="Huan P."/>
            <person name="Dong B."/>
            <person name="Zhang L."/>
            <person name="Hu X."/>
            <person name="Sun X."/>
            <person name="Wang J."/>
            <person name="Zhao C."/>
            <person name="Wang Y."/>
            <person name="Wang D."/>
            <person name="Huang X."/>
            <person name="Wang R."/>
            <person name="Lv J."/>
            <person name="Li Y."/>
            <person name="Zhang Z."/>
            <person name="Liu B."/>
            <person name="Lu W."/>
            <person name="Hui Y."/>
            <person name="Liang J."/>
            <person name="Zhou Z."/>
            <person name="Hou R."/>
            <person name="Li X."/>
            <person name="Liu Y."/>
            <person name="Li H."/>
            <person name="Ning X."/>
            <person name="Lin Y."/>
            <person name="Zhao L."/>
            <person name="Xing Q."/>
            <person name="Dou J."/>
            <person name="Li Y."/>
            <person name="Mao J."/>
            <person name="Guo H."/>
            <person name="Dou H."/>
            <person name="Li T."/>
            <person name="Mu C."/>
            <person name="Jiang W."/>
            <person name="Fu Q."/>
            <person name="Fu X."/>
            <person name="Miao Y."/>
            <person name="Liu J."/>
            <person name="Yu Q."/>
            <person name="Li R."/>
            <person name="Liao H."/>
            <person name="Li X."/>
            <person name="Kong Y."/>
            <person name="Jiang Z."/>
            <person name="Chourrout D."/>
            <person name="Li R."/>
            <person name="Bao Z."/>
        </authorList>
    </citation>
    <scope>NUCLEOTIDE SEQUENCE [LARGE SCALE GENOMIC DNA]</scope>
    <source>
        <strain evidence="3 4">PY_sf001</strain>
    </source>
</reference>
<feature type="chain" id="PRO_5012216783" evidence="1">
    <location>
        <begin position="28"/>
        <end position="531"/>
    </location>
</feature>